<protein>
    <submittedName>
        <fullName evidence="2">Transcriptional regulator with XRE-family HTH domain</fullName>
    </submittedName>
</protein>
<accession>A0A841D8V8</accession>
<dbReference type="Pfam" id="PF13560">
    <property type="entry name" value="HTH_31"/>
    <property type="match status" value="1"/>
</dbReference>
<dbReference type="SUPFAM" id="SSF47413">
    <property type="entry name" value="lambda repressor-like DNA-binding domains"/>
    <property type="match status" value="1"/>
</dbReference>
<comment type="caution">
    <text evidence="2">The sequence shown here is derived from an EMBL/GenBank/DDBJ whole genome shotgun (WGS) entry which is preliminary data.</text>
</comment>
<dbReference type="InterPro" id="IPR001387">
    <property type="entry name" value="Cro/C1-type_HTH"/>
</dbReference>
<dbReference type="SMART" id="SM00530">
    <property type="entry name" value="HTH_XRE"/>
    <property type="match status" value="1"/>
</dbReference>
<evidence type="ECO:0000313" key="2">
    <source>
        <dbReference type="EMBL" id="MBB5965027.1"/>
    </source>
</evidence>
<dbReference type="Pfam" id="PF19054">
    <property type="entry name" value="DUF5753"/>
    <property type="match status" value="1"/>
</dbReference>
<gene>
    <name evidence="2" type="ORF">FHS22_004313</name>
</gene>
<evidence type="ECO:0000313" key="3">
    <source>
        <dbReference type="Proteomes" id="UP000562352"/>
    </source>
</evidence>
<dbReference type="Gene3D" id="1.10.260.40">
    <property type="entry name" value="lambda repressor-like DNA-binding domains"/>
    <property type="match status" value="1"/>
</dbReference>
<dbReference type="Proteomes" id="UP000562352">
    <property type="component" value="Unassembled WGS sequence"/>
</dbReference>
<keyword evidence="3" id="KW-1185">Reference proteome</keyword>
<dbReference type="InterPro" id="IPR010982">
    <property type="entry name" value="Lambda_DNA-bd_dom_sf"/>
</dbReference>
<dbReference type="GO" id="GO:0003677">
    <property type="term" value="F:DNA binding"/>
    <property type="evidence" value="ECO:0007669"/>
    <property type="project" value="InterPro"/>
</dbReference>
<dbReference type="RefSeq" id="WP_184944136.1">
    <property type="nucleotide sequence ID" value="NZ_BAAAWZ010000001.1"/>
</dbReference>
<dbReference type="EMBL" id="JACHJJ010000015">
    <property type="protein sequence ID" value="MBB5965027.1"/>
    <property type="molecule type" value="Genomic_DNA"/>
</dbReference>
<sequence>MPATKELDPSTSVAAYWGAELRRLREAKGWSQQELAKRIAYSHTLVCQAETAARPPSKPFAERCDEILEAGGALMNLWPLITREASPAWVRSLLELEQEARSLRNYEVTVIPGLLQTEDYARALLRAGQAFDDDEQIEKLVAARMQRKCLLDRPDPPTLLVLLDESALLRPVGGRQVMRDQLGCLLAAAARPRITIQVIPLDVGAHPGLDGPLLILSFKTSPDMVYMENAEDGQLLADPARVYPLTARFDALRSYALPQTASAALIEKRMRAWT</sequence>
<reference evidence="2 3" key="1">
    <citation type="submission" date="2020-08" db="EMBL/GenBank/DDBJ databases">
        <title>Genomic Encyclopedia of Type Strains, Phase III (KMG-III): the genomes of soil and plant-associated and newly described type strains.</title>
        <authorList>
            <person name="Whitman W."/>
        </authorList>
    </citation>
    <scope>NUCLEOTIDE SEQUENCE [LARGE SCALE GENOMIC DNA]</scope>
    <source>
        <strain evidence="2 3">CECT 3303</strain>
    </source>
</reference>
<proteinExistence type="predicted"/>
<dbReference type="AlphaFoldDB" id="A0A841D8V8"/>
<name>A0A841D8V8_PLAVE</name>
<organism evidence="2 3">
    <name type="scientific">Planomonospora venezuelensis</name>
    <dbReference type="NCBI Taxonomy" id="1999"/>
    <lineage>
        <taxon>Bacteria</taxon>
        <taxon>Bacillati</taxon>
        <taxon>Actinomycetota</taxon>
        <taxon>Actinomycetes</taxon>
        <taxon>Streptosporangiales</taxon>
        <taxon>Streptosporangiaceae</taxon>
        <taxon>Planomonospora</taxon>
    </lineage>
</organism>
<dbReference type="CDD" id="cd00093">
    <property type="entry name" value="HTH_XRE"/>
    <property type="match status" value="1"/>
</dbReference>
<evidence type="ECO:0000259" key="1">
    <source>
        <dbReference type="PROSITE" id="PS50943"/>
    </source>
</evidence>
<dbReference type="PROSITE" id="PS50943">
    <property type="entry name" value="HTH_CROC1"/>
    <property type="match status" value="1"/>
</dbReference>
<dbReference type="InterPro" id="IPR043917">
    <property type="entry name" value="DUF5753"/>
</dbReference>
<feature type="domain" description="HTH cro/C1-type" evidence="1">
    <location>
        <begin position="21"/>
        <end position="74"/>
    </location>
</feature>